<organism evidence="2 3">
    <name type="scientific">Nephila pilipes</name>
    <name type="common">Giant wood spider</name>
    <name type="synonym">Nephila maculata</name>
    <dbReference type="NCBI Taxonomy" id="299642"/>
    <lineage>
        <taxon>Eukaryota</taxon>
        <taxon>Metazoa</taxon>
        <taxon>Ecdysozoa</taxon>
        <taxon>Arthropoda</taxon>
        <taxon>Chelicerata</taxon>
        <taxon>Arachnida</taxon>
        <taxon>Araneae</taxon>
        <taxon>Araneomorphae</taxon>
        <taxon>Entelegynae</taxon>
        <taxon>Araneoidea</taxon>
        <taxon>Nephilidae</taxon>
        <taxon>Nephila</taxon>
    </lineage>
</organism>
<evidence type="ECO:0000313" key="3">
    <source>
        <dbReference type="Proteomes" id="UP000887013"/>
    </source>
</evidence>
<reference evidence="2" key="1">
    <citation type="submission" date="2020-08" db="EMBL/GenBank/DDBJ databases">
        <title>Multicomponent nature underlies the extraordinary mechanical properties of spider dragline silk.</title>
        <authorList>
            <person name="Kono N."/>
            <person name="Nakamura H."/>
            <person name="Mori M."/>
            <person name="Yoshida Y."/>
            <person name="Ohtoshi R."/>
            <person name="Malay A.D."/>
            <person name="Moran D.A.P."/>
            <person name="Tomita M."/>
            <person name="Numata K."/>
            <person name="Arakawa K."/>
        </authorList>
    </citation>
    <scope>NUCLEOTIDE SEQUENCE</scope>
</reference>
<protein>
    <submittedName>
        <fullName evidence="2">Uncharacterized protein</fullName>
    </submittedName>
</protein>
<evidence type="ECO:0000313" key="2">
    <source>
        <dbReference type="EMBL" id="GFT41176.1"/>
    </source>
</evidence>
<evidence type="ECO:0000256" key="1">
    <source>
        <dbReference type="SAM" id="MobiDB-lite"/>
    </source>
</evidence>
<dbReference type="OrthoDB" id="6446912at2759"/>
<dbReference type="AlphaFoldDB" id="A0A8X6P015"/>
<name>A0A8X6P015_NEPPI</name>
<keyword evidence="3" id="KW-1185">Reference proteome</keyword>
<comment type="caution">
    <text evidence="2">The sequence shown here is derived from an EMBL/GenBank/DDBJ whole genome shotgun (WGS) entry which is preliminary data.</text>
</comment>
<proteinExistence type="predicted"/>
<dbReference type="EMBL" id="BMAW01110019">
    <property type="protein sequence ID" value="GFT41176.1"/>
    <property type="molecule type" value="Genomic_DNA"/>
</dbReference>
<sequence>MDAFLTFAESFIAGSLPMEWQTTEVHVEEMEWKCYELDEPMDWEDIPEVRYAKKSKVSEPIVIKTNVTFQPTSTPAAPMEVSKPVIPTTSFQVKKTTPAMKKVSPPVDAKENSSLQVTPTPSDPIKVSALAYYESIRRKIRTKPKVSPPKVNSASDRVILKARPPVPPGK</sequence>
<feature type="region of interest" description="Disordered" evidence="1">
    <location>
        <begin position="141"/>
        <end position="170"/>
    </location>
</feature>
<feature type="region of interest" description="Disordered" evidence="1">
    <location>
        <begin position="94"/>
        <end position="121"/>
    </location>
</feature>
<accession>A0A8X6P015</accession>
<dbReference type="Proteomes" id="UP000887013">
    <property type="component" value="Unassembled WGS sequence"/>
</dbReference>
<gene>
    <name evidence="2" type="ORF">NPIL_101881</name>
</gene>